<proteinExistence type="predicted"/>
<dbReference type="EMBL" id="UOEO01000206">
    <property type="protein sequence ID" value="VAW22582.1"/>
    <property type="molecule type" value="Genomic_DNA"/>
</dbReference>
<dbReference type="Pfam" id="PF16976">
    <property type="entry name" value="RcpC"/>
    <property type="match status" value="1"/>
</dbReference>
<dbReference type="CDD" id="cd11614">
    <property type="entry name" value="SAF_CpaB_FlgA_like"/>
    <property type="match status" value="1"/>
</dbReference>
<feature type="compositionally biased region" description="Basic and acidic residues" evidence="1">
    <location>
        <begin position="11"/>
        <end position="25"/>
    </location>
</feature>
<feature type="transmembrane region" description="Helical" evidence="2">
    <location>
        <begin position="132"/>
        <end position="149"/>
    </location>
</feature>
<dbReference type="InterPro" id="IPR031571">
    <property type="entry name" value="RcpC_dom"/>
</dbReference>
<sequence length="403" mass="43611">MLRRTQPITVKAEEKTETDGRRKDASGTGPFGVDRRRDPRLKFDELGAETANVQAPPQAGEQRNKARAKPQVNEPDQGAPVFVERRKAEREKMEAMRAGLQRSAAAKVEERGFGSILQRAPGRRFSLKPSRIVLLLVALVTGGLAAFLATQLNQPAATPVAEIAAPAAEAKIVAEPRVKILVARKAIGIGQRLLPAVVEWKDWPQGELRPDYITFASMAQATGDMSSEVSRFEIFPGEPIRRQKLVSADQGYLSAIIERGLRAVSVSITPLSASGGFIVPNDHVDVVLTRDPPNGQVSQTILSNIRVLAINSRLGETGATGAPADPNDPRAEMFADQAIATLELDPSQAEVIISATTLGRISLVLRSMSDFAQADKADQSGPNQAIRITSPFWNKALEQVRLQ</sequence>
<feature type="region of interest" description="Disordered" evidence="1">
    <location>
        <begin position="1"/>
        <end position="77"/>
    </location>
</feature>
<gene>
    <name evidence="4" type="ORF">MNBD_ALPHA12-478</name>
</gene>
<organism evidence="4">
    <name type="scientific">hydrothermal vent metagenome</name>
    <dbReference type="NCBI Taxonomy" id="652676"/>
    <lineage>
        <taxon>unclassified sequences</taxon>
        <taxon>metagenomes</taxon>
        <taxon>ecological metagenomes</taxon>
    </lineage>
</organism>
<keyword evidence="2" id="KW-0812">Transmembrane</keyword>
<keyword evidence="2" id="KW-0472">Membrane</keyword>
<dbReference type="NCBIfam" id="TIGR03177">
    <property type="entry name" value="pilus_cpaB"/>
    <property type="match status" value="1"/>
</dbReference>
<keyword evidence="2" id="KW-1133">Transmembrane helix</keyword>
<protein>
    <submittedName>
        <fullName evidence="4">Flp pilus assembly protein RcpC/CpaB</fullName>
    </submittedName>
</protein>
<evidence type="ECO:0000256" key="2">
    <source>
        <dbReference type="SAM" id="Phobius"/>
    </source>
</evidence>
<evidence type="ECO:0000256" key="1">
    <source>
        <dbReference type="SAM" id="MobiDB-lite"/>
    </source>
</evidence>
<evidence type="ECO:0000313" key="4">
    <source>
        <dbReference type="EMBL" id="VAW22582.1"/>
    </source>
</evidence>
<reference evidence="4" key="1">
    <citation type="submission" date="2018-06" db="EMBL/GenBank/DDBJ databases">
        <authorList>
            <person name="Zhirakovskaya E."/>
        </authorList>
    </citation>
    <scope>NUCLEOTIDE SEQUENCE</scope>
</reference>
<feature type="compositionally biased region" description="Basic and acidic residues" evidence="1">
    <location>
        <begin position="33"/>
        <end position="45"/>
    </location>
</feature>
<name>A0A3B0U814_9ZZZZ</name>
<evidence type="ECO:0000259" key="3">
    <source>
        <dbReference type="Pfam" id="PF16976"/>
    </source>
</evidence>
<accession>A0A3B0U814</accession>
<dbReference type="AlphaFoldDB" id="A0A3B0U814"/>
<feature type="domain" description="Flp pilus assembly protein RcpC/CpaB" evidence="3">
    <location>
        <begin position="252"/>
        <end position="366"/>
    </location>
</feature>
<dbReference type="InterPro" id="IPR017592">
    <property type="entry name" value="Pilus_assmbl_Flp-typ_CpaB"/>
</dbReference>